<evidence type="ECO:0000313" key="10">
    <source>
        <dbReference type="EMBL" id="PLW74824.1"/>
    </source>
</evidence>
<evidence type="ECO:0000256" key="8">
    <source>
        <dbReference type="PROSITE-ProRule" id="PRU00433"/>
    </source>
</evidence>
<keyword evidence="2" id="KW-0813">Transport</keyword>
<dbReference type="GO" id="GO:0020037">
    <property type="term" value="F:heme binding"/>
    <property type="evidence" value="ECO:0007669"/>
    <property type="project" value="InterPro"/>
</dbReference>
<comment type="caution">
    <text evidence="10">The sequence shown here is derived from an EMBL/GenBank/DDBJ whole genome shotgun (WGS) entry which is preliminary data.</text>
</comment>
<evidence type="ECO:0000256" key="4">
    <source>
        <dbReference type="ARBA" id="ARBA00022660"/>
    </source>
</evidence>
<keyword evidence="11" id="KW-1185">Reference proteome</keyword>
<dbReference type="EMBL" id="PKUQ01000055">
    <property type="protein sequence ID" value="PLW74824.1"/>
    <property type="molecule type" value="Genomic_DNA"/>
</dbReference>
<dbReference type="InterPro" id="IPR051459">
    <property type="entry name" value="Cytochrome_c-type_DH"/>
</dbReference>
<reference evidence="10 11" key="1">
    <citation type="submission" date="2018-01" db="EMBL/GenBank/DDBJ databases">
        <title>The draft genome sequence of Cohaesibacter sp. H1304.</title>
        <authorList>
            <person name="Wang N.-N."/>
            <person name="Du Z.-J."/>
        </authorList>
    </citation>
    <scope>NUCLEOTIDE SEQUENCE [LARGE SCALE GENOMIC DNA]</scope>
    <source>
        <strain evidence="10 11">H1304</strain>
    </source>
</reference>
<dbReference type="InterPro" id="IPR008168">
    <property type="entry name" value="Cyt_C_IC"/>
</dbReference>
<dbReference type="Proteomes" id="UP000234881">
    <property type="component" value="Unassembled WGS sequence"/>
</dbReference>
<dbReference type="RefSeq" id="WP_101535722.1">
    <property type="nucleotide sequence ID" value="NZ_JBFHIU010000086.1"/>
</dbReference>
<keyword evidence="4" id="KW-0679">Respiratory chain</keyword>
<evidence type="ECO:0000256" key="6">
    <source>
        <dbReference type="ARBA" id="ARBA00022982"/>
    </source>
</evidence>
<comment type="cofactor">
    <cofactor evidence="1">
        <name>heme c</name>
        <dbReference type="ChEBI" id="CHEBI:61717"/>
    </cofactor>
</comment>
<gene>
    <name evidence="10" type="ORF">C0081_21105</name>
</gene>
<sequence>MNRSLLVLTISVGVLAFLSGALYFTQIKAEGALLRPGDSKVVALGQSLYQDNCASCHGSNLEGQPDWQSQNEQGRLPAPPHDENGHTWHHTDDLLFGLTKFGIVKIAKLKNYETDMPAYEGILTDDEIIAVLSFIKSKWPKEIRDMHDQRNRITAEREKQ</sequence>
<dbReference type="Gene3D" id="1.10.760.10">
    <property type="entry name" value="Cytochrome c-like domain"/>
    <property type="match status" value="1"/>
</dbReference>
<protein>
    <submittedName>
        <fullName evidence="10">Cytochrome C</fullName>
    </submittedName>
</protein>
<keyword evidence="3 8" id="KW-0349">Heme</keyword>
<name>A0A2N5XK21_9HYPH</name>
<dbReference type="InterPro" id="IPR009056">
    <property type="entry name" value="Cyt_c-like_dom"/>
</dbReference>
<dbReference type="GO" id="GO:0009055">
    <property type="term" value="F:electron transfer activity"/>
    <property type="evidence" value="ECO:0007669"/>
    <property type="project" value="InterPro"/>
</dbReference>
<dbReference type="PANTHER" id="PTHR35008">
    <property type="entry name" value="BLL4482 PROTEIN-RELATED"/>
    <property type="match status" value="1"/>
</dbReference>
<dbReference type="PROSITE" id="PS51007">
    <property type="entry name" value="CYTC"/>
    <property type="match status" value="1"/>
</dbReference>
<dbReference type="GO" id="GO:0005506">
    <property type="term" value="F:iron ion binding"/>
    <property type="evidence" value="ECO:0007669"/>
    <property type="project" value="InterPro"/>
</dbReference>
<keyword evidence="5 8" id="KW-0479">Metal-binding</keyword>
<dbReference type="Pfam" id="PF00034">
    <property type="entry name" value="Cytochrom_C"/>
    <property type="match status" value="1"/>
</dbReference>
<dbReference type="OrthoDB" id="9811281at2"/>
<evidence type="ECO:0000256" key="7">
    <source>
        <dbReference type="ARBA" id="ARBA00023004"/>
    </source>
</evidence>
<evidence type="ECO:0000313" key="11">
    <source>
        <dbReference type="Proteomes" id="UP000234881"/>
    </source>
</evidence>
<accession>A0A2N5XK21</accession>
<evidence type="ECO:0000256" key="3">
    <source>
        <dbReference type="ARBA" id="ARBA00022617"/>
    </source>
</evidence>
<organism evidence="10 11">
    <name type="scientific">Cohaesibacter celericrescens</name>
    <dbReference type="NCBI Taxonomy" id="2067669"/>
    <lineage>
        <taxon>Bacteria</taxon>
        <taxon>Pseudomonadati</taxon>
        <taxon>Pseudomonadota</taxon>
        <taxon>Alphaproteobacteria</taxon>
        <taxon>Hyphomicrobiales</taxon>
        <taxon>Cohaesibacteraceae</taxon>
    </lineage>
</organism>
<evidence type="ECO:0000259" key="9">
    <source>
        <dbReference type="PROSITE" id="PS51007"/>
    </source>
</evidence>
<feature type="domain" description="Cytochrome c" evidence="9">
    <location>
        <begin position="40"/>
        <end position="139"/>
    </location>
</feature>
<evidence type="ECO:0000256" key="5">
    <source>
        <dbReference type="ARBA" id="ARBA00022723"/>
    </source>
</evidence>
<evidence type="ECO:0000256" key="1">
    <source>
        <dbReference type="ARBA" id="ARBA00001926"/>
    </source>
</evidence>
<dbReference type="InterPro" id="IPR036909">
    <property type="entry name" value="Cyt_c-like_dom_sf"/>
</dbReference>
<dbReference type="AlphaFoldDB" id="A0A2N5XK21"/>
<keyword evidence="6" id="KW-0249">Electron transport</keyword>
<keyword evidence="7 8" id="KW-0408">Iron</keyword>
<dbReference type="PRINTS" id="PR00605">
    <property type="entry name" value="CYTCHROMECIC"/>
</dbReference>
<evidence type="ECO:0000256" key="2">
    <source>
        <dbReference type="ARBA" id="ARBA00022448"/>
    </source>
</evidence>
<dbReference type="PANTHER" id="PTHR35008:SF4">
    <property type="entry name" value="BLL4482 PROTEIN"/>
    <property type="match status" value="1"/>
</dbReference>
<proteinExistence type="predicted"/>
<dbReference type="SUPFAM" id="SSF46626">
    <property type="entry name" value="Cytochrome c"/>
    <property type="match status" value="1"/>
</dbReference>